<evidence type="ECO:0000256" key="3">
    <source>
        <dbReference type="ARBA" id="ARBA00022723"/>
    </source>
</evidence>
<dbReference type="InterPro" id="IPR008333">
    <property type="entry name" value="Cbr1-like_FAD-bd_dom"/>
</dbReference>
<keyword evidence="10" id="KW-1185">Reference proteome</keyword>
<dbReference type="InterPro" id="IPR012675">
    <property type="entry name" value="Beta-grasp_dom_sf"/>
</dbReference>
<dbReference type="SUPFAM" id="SSF63380">
    <property type="entry name" value="Riboflavin synthase domain-like"/>
    <property type="match status" value="1"/>
</dbReference>
<dbReference type="Pfam" id="PF00970">
    <property type="entry name" value="FAD_binding_6"/>
    <property type="match status" value="1"/>
</dbReference>
<evidence type="ECO:0000259" key="8">
    <source>
        <dbReference type="PROSITE" id="PS51384"/>
    </source>
</evidence>
<organism evidence="9 10">
    <name type="scientific">Comamonas guangdongensis</name>
    <dbReference type="NCBI Taxonomy" id="510515"/>
    <lineage>
        <taxon>Bacteria</taxon>
        <taxon>Pseudomonadati</taxon>
        <taxon>Pseudomonadota</taxon>
        <taxon>Betaproteobacteria</taxon>
        <taxon>Burkholderiales</taxon>
        <taxon>Comamonadaceae</taxon>
        <taxon>Comamonas</taxon>
    </lineage>
</organism>
<keyword evidence="5" id="KW-0408">Iron</keyword>
<name>A0ABV4A105_9BURK</name>
<dbReference type="Pfam" id="PF00175">
    <property type="entry name" value="NAD_binding_1"/>
    <property type="match status" value="1"/>
</dbReference>
<dbReference type="PROSITE" id="PS51384">
    <property type="entry name" value="FAD_FR"/>
    <property type="match status" value="1"/>
</dbReference>
<accession>A0ABV4A105</accession>
<comment type="caution">
    <text evidence="9">The sequence shown here is derived from an EMBL/GenBank/DDBJ whole genome shotgun (WGS) entry which is preliminary data.</text>
</comment>
<dbReference type="PRINTS" id="PR00409">
    <property type="entry name" value="PHDIOXRDTASE"/>
</dbReference>
<keyword evidence="6" id="KW-0411">Iron-sulfur</keyword>
<dbReference type="Gene3D" id="2.40.30.10">
    <property type="entry name" value="Translation factors"/>
    <property type="match status" value="1"/>
</dbReference>
<evidence type="ECO:0000256" key="5">
    <source>
        <dbReference type="ARBA" id="ARBA00023004"/>
    </source>
</evidence>
<protein>
    <submittedName>
        <fullName evidence="9">2Fe-2S iron-sulfur cluster-binding protein</fullName>
    </submittedName>
</protein>
<dbReference type="SUPFAM" id="SSF52343">
    <property type="entry name" value="Ferredoxin reductase-like, C-terminal NADP-linked domain"/>
    <property type="match status" value="1"/>
</dbReference>
<dbReference type="SUPFAM" id="SSF54292">
    <property type="entry name" value="2Fe-2S ferredoxin-like"/>
    <property type="match status" value="1"/>
</dbReference>
<dbReference type="Gene3D" id="3.40.50.80">
    <property type="entry name" value="Nucleotide-binding domain of ferredoxin-NADP reductase (FNR) module"/>
    <property type="match status" value="1"/>
</dbReference>
<keyword evidence="4" id="KW-0560">Oxidoreductase</keyword>
<dbReference type="CDD" id="cd06185">
    <property type="entry name" value="PDR_like"/>
    <property type="match status" value="1"/>
</dbReference>
<dbReference type="InterPro" id="IPR017927">
    <property type="entry name" value="FAD-bd_FR_type"/>
</dbReference>
<dbReference type="InterPro" id="IPR039261">
    <property type="entry name" value="FNR_nucleotide-bd"/>
</dbReference>
<dbReference type="InterPro" id="IPR050415">
    <property type="entry name" value="MRET"/>
</dbReference>
<dbReference type="InterPro" id="IPR001041">
    <property type="entry name" value="2Fe-2S_ferredoxin-type"/>
</dbReference>
<evidence type="ECO:0000259" key="7">
    <source>
        <dbReference type="PROSITE" id="PS51085"/>
    </source>
</evidence>
<sequence length="328" mass="35232">MPTSASPSSTTGTLVLELASAEALTPEVRRLRLCRPDGQALPPFTAGAHIRVHLPDAGAEPTRCYSLVNSDGDGLVYEIAVKLETTSRGGSRFMHQLAVGERIEVEPPKNDFALHDVPHEALLIAGGIGITPILSMARQLQAAGRPYALHYGARSEELMPYRMEIEELAGAKAHLYFDGGELSRGMQLASLLGAPQASRHVYVCGPRALIDATLTEAQQLGWPRSHIHFELFSAPAATAADRSVTVHVARSGRQLDVPAGTSILDALIAAGCDPLFDCRRGECGMCAVRMLDGEAEHRDYALSNEEHAEGMVYICVARACSRSITLDL</sequence>
<feature type="domain" description="2Fe-2S ferredoxin-type" evidence="7">
    <location>
        <begin position="242"/>
        <end position="328"/>
    </location>
</feature>
<dbReference type="PANTHER" id="PTHR47354:SF1">
    <property type="entry name" value="CARNITINE MONOOXYGENASE REDUCTASE SUBUNIT"/>
    <property type="match status" value="1"/>
</dbReference>
<feature type="domain" description="FAD-binding FR-type" evidence="8">
    <location>
        <begin position="11"/>
        <end position="115"/>
    </location>
</feature>
<evidence type="ECO:0000256" key="4">
    <source>
        <dbReference type="ARBA" id="ARBA00023002"/>
    </source>
</evidence>
<dbReference type="RefSeq" id="WP_369340122.1">
    <property type="nucleotide sequence ID" value="NZ_JBFYGN010000029.1"/>
</dbReference>
<dbReference type="CDD" id="cd00207">
    <property type="entry name" value="fer2"/>
    <property type="match status" value="1"/>
</dbReference>
<evidence type="ECO:0000256" key="2">
    <source>
        <dbReference type="ARBA" id="ARBA00022714"/>
    </source>
</evidence>
<dbReference type="InterPro" id="IPR001433">
    <property type="entry name" value="OxRdtase_FAD/NAD-bd"/>
</dbReference>
<keyword evidence="2" id="KW-0001">2Fe-2S</keyword>
<dbReference type="Proteomes" id="UP001561046">
    <property type="component" value="Unassembled WGS sequence"/>
</dbReference>
<reference evidence="9 10" key="1">
    <citation type="journal article" date="2013" name="Int. J. Syst. Evol. Microbiol.">
        <title>Comamonas guangdongensis sp. nov., isolated from subterranean forest sediment, and emended description of the genus Comamonas.</title>
        <authorList>
            <person name="Zhang J."/>
            <person name="Wang Y."/>
            <person name="Zhou S."/>
            <person name="Wu C."/>
            <person name="He J."/>
            <person name="Li F."/>
        </authorList>
    </citation>
    <scope>NUCLEOTIDE SEQUENCE [LARGE SCALE GENOMIC DNA]</scope>
    <source>
        <strain evidence="9 10">CCTCC AB2011133</strain>
    </source>
</reference>
<dbReference type="PANTHER" id="PTHR47354">
    <property type="entry name" value="NADH OXIDOREDUCTASE HCR"/>
    <property type="match status" value="1"/>
</dbReference>
<dbReference type="PROSITE" id="PS51085">
    <property type="entry name" value="2FE2S_FER_2"/>
    <property type="match status" value="1"/>
</dbReference>
<dbReference type="EMBL" id="JBFYGN010000029">
    <property type="protein sequence ID" value="MEX8194946.1"/>
    <property type="molecule type" value="Genomic_DNA"/>
</dbReference>
<keyword evidence="1" id="KW-0285">Flavoprotein</keyword>
<evidence type="ECO:0000256" key="1">
    <source>
        <dbReference type="ARBA" id="ARBA00022630"/>
    </source>
</evidence>
<dbReference type="InterPro" id="IPR006058">
    <property type="entry name" value="2Fe2S_fd_BS"/>
</dbReference>
<dbReference type="InterPro" id="IPR036010">
    <property type="entry name" value="2Fe-2S_ferredoxin-like_sf"/>
</dbReference>
<proteinExistence type="predicted"/>
<dbReference type="Pfam" id="PF00111">
    <property type="entry name" value="Fer2"/>
    <property type="match status" value="1"/>
</dbReference>
<evidence type="ECO:0000256" key="6">
    <source>
        <dbReference type="ARBA" id="ARBA00023014"/>
    </source>
</evidence>
<evidence type="ECO:0000313" key="10">
    <source>
        <dbReference type="Proteomes" id="UP001561046"/>
    </source>
</evidence>
<evidence type="ECO:0000313" key="9">
    <source>
        <dbReference type="EMBL" id="MEX8194946.1"/>
    </source>
</evidence>
<dbReference type="InterPro" id="IPR017938">
    <property type="entry name" value="Riboflavin_synthase-like_b-brl"/>
</dbReference>
<gene>
    <name evidence="9" type="ORF">AB6724_19105</name>
</gene>
<dbReference type="PROSITE" id="PS00197">
    <property type="entry name" value="2FE2S_FER_1"/>
    <property type="match status" value="1"/>
</dbReference>
<keyword evidence="3" id="KW-0479">Metal-binding</keyword>
<dbReference type="Gene3D" id="3.10.20.30">
    <property type="match status" value="1"/>
</dbReference>